<dbReference type="OrthoDB" id="9815357at2"/>
<dbReference type="RefSeq" id="WP_046173050.1">
    <property type="nucleotide sequence ID" value="NZ_FOMB01000023.1"/>
</dbReference>
<dbReference type="GO" id="GO:0009279">
    <property type="term" value="C:cell outer membrane"/>
    <property type="evidence" value="ECO:0007669"/>
    <property type="project" value="UniProtKB-SubCell"/>
</dbReference>
<feature type="signal peptide" evidence="6">
    <location>
        <begin position="1"/>
        <end position="25"/>
    </location>
</feature>
<feature type="domain" description="Outer membrane protein beta-barrel" evidence="7">
    <location>
        <begin position="33"/>
        <end position="225"/>
    </location>
</feature>
<protein>
    <submittedName>
        <fullName evidence="9">Outer membrane protein beta-barrel domain-containing protein</fullName>
    </submittedName>
</protein>
<dbReference type="EMBL" id="FOMB01000023">
    <property type="protein sequence ID" value="SFD14056.1"/>
    <property type="molecule type" value="Genomic_DNA"/>
</dbReference>
<dbReference type="PANTHER" id="PTHR34001:SF3">
    <property type="entry name" value="BLL7405 PROTEIN"/>
    <property type="match status" value="1"/>
</dbReference>
<proteinExistence type="inferred from homology"/>
<dbReference type="PANTHER" id="PTHR34001">
    <property type="entry name" value="BLL7405 PROTEIN"/>
    <property type="match status" value="1"/>
</dbReference>
<evidence type="ECO:0000256" key="6">
    <source>
        <dbReference type="SAM" id="SignalP"/>
    </source>
</evidence>
<gene>
    <name evidence="9" type="ORF">SAMN04488059_12329</name>
    <name evidence="8" type="ORF">WH91_21515</name>
</gene>
<evidence type="ECO:0000256" key="4">
    <source>
        <dbReference type="ARBA" id="ARBA00023237"/>
    </source>
</evidence>
<keyword evidence="2 6" id="KW-0732">Signal</keyword>
<sequence>MGFKIKLAAALIAVAVGAPVVGANAQQLIAPVITNQSYQPAYSAWDGFYIGAQGSLIGMKSHETNTVVAAPPAKEQLLGDIGGSAGVFAGYRMQLSDWFVLGVDAELNNVATQFEYNGLNYGALKWDTAVRATLGYPIANNVLAYGTVGYSWGRFDLSPGLGGGSEFTAGGFQLGLGVDMMVTQNIMARLNATWTHYGVNTVPGPAGRTSEPSNAVIRAGLAWKF</sequence>
<comment type="subcellular location">
    <subcellularLocation>
        <location evidence="1">Cell outer membrane</location>
    </subcellularLocation>
</comment>
<evidence type="ECO:0000259" key="7">
    <source>
        <dbReference type="Pfam" id="PF13505"/>
    </source>
</evidence>
<dbReference type="PATRIC" id="fig|728005.3.peg.2770"/>
<dbReference type="Pfam" id="PF13505">
    <property type="entry name" value="OMP_b-brl"/>
    <property type="match status" value="1"/>
</dbReference>
<evidence type="ECO:0000256" key="2">
    <source>
        <dbReference type="ARBA" id="ARBA00022729"/>
    </source>
</evidence>
<reference evidence="8 10" key="1">
    <citation type="submission" date="2015-03" db="EMBL/GenBank/DDBJ databases">
        <authorList>
            <person name="Lepp D."/>
            <person name="Hassan Y.I."/>
            <person name="Li X.-Z."/>
            <person name="Zhou T."/>
        </authorList>
    </citation>
    <scope>NUCLEOTIDE SEQUENCE [LARGE SCALE GENOMIC DNA]</scope>
    <source>
        <strain evidence="8 10">Cr7-05</strain>
    </source>
</reference>
<dbReference type="InterPro" id="IPR011250">
    <property type="entry name" value="OMP/PagP_B-barrel"/>
</dbReference>
<dbReference type="STRING" id="728005.SAMN04488059_12329"/>
<dbReference type="Gene3D" id="2.40.160.20">
    <property type="match status" value="1"/>
</dbReference>
<dbReference type="EMBL" id="LAPV01000235">
    <property type="protein sequence ID" value="KKC31051.1"/>
    <property type="molecule type" value="Genomic_DNA"/>
</dbReference>
<dbReference type="InterPro" id="IPR051692">
    <property type="entry name" value="OMP-like"/>
</dbReference>
<evidence type="ECO:0000313" key="9">
    <source>
        <dbReference type="EMBL" id="SFD14056.1"/>
    </source>
</evidence>
<evidence type="ECO:0000256" key="5">
    <source>
        <dbReference type="ARBA" id="ARBA00038306"/>
    </source>
</evidence>
<dbReference type="Proteomes" id="UP000182258">
    <property type="component" value="Unassembled WGS sequence"/>
</dbReference>
<organism evidence="9 11">
    <name type="scientific">Devosia psychrophila</name>
    <dbReference type="NCBI Taxonomy" id="728005"/>
    <lineage>
        <taxon>Bacteria</taxon>
        <taxon>Pseudomonadati</taxon>
        <taxon>Pseudomonadota</taxon>
        <taxon>Alphaproteobacteria</taxon>
        <taxon>Hyphomicrobiales</taxon>
        <taxon>Devosiaceae</taxon>
        <taxon>Devosia</taxon>
    </lineage>
</organism>
<dbReference type="AlphaFoldDB" id="A0A0F5PRP9"/>
<feature type="chain" id="PRO_5010418667" evidence="6">
    <location>
        <begin position="26"/>
        <end position="225"/>
    </location>
</feature>
<evidence type="ECO:0000256" key="1">
    <source>
        <dbReference type="ARBA" id="ARBA00004442"/>
    </source>
</evidence>
<dbReference type="InterPro" id="IPR027385">
    <property type="entry name" value="Beta-barrel_OMP"/>
</dbReference>
<comment type="similarity">
    <text evidence="5">Belongs to the Omp25/RopB family.</text>
</comment>
<evidence type="ECO:0000313" key="10">
    <source>
        <dbReference type="Proteomes" id="UP000033519"/>
    </source>
</evidence>
<evidence type="ECO:0000313" key="8">
    <source>
        <dbReference type="EMBL" id="KKC31051.1"/>
    </source>
</evidence>
<keyword evidence="4" id="KW-0998">Cell outer membrane</keyword>
<dbReference type="SUPFAM" id="SSF56925">
    <property type="entry name" value="OMPA-like"/>
    <property type="match status" value="1"/>
</dbReference>
<keyword evidence="10" id="KW-1185">Reference proteome</keyword>
<dbReference type="Proteomes" id="UP000033519">
    <property type="component" value="Unassembled WGS sequence"/>
</dbReference>
<reference evidence="9 11" key="2">
    <citation type="submission" date="2016-10" db="EMBL/GenBank/DDBJ databases">
        <authorList>
            <person name="de Groot N.N."/>
        </authorList>
    </citation>
    <scope>NUCLEOTIDE SEQUENCE [LARGE SCALE GENOMIC DNA]</scope>
    <source>
        <strain evidence="9 11">CGMCC 1.10210</strain>
    </source>
</reference>
<name>A0A0F5PRP9_9HYPH</name>
<evidence type="ECO:0000256" key="3">
    <source>
        <dbReference type="ARBA" id="ARBA00023136"/>
    </source>
</evidence>
<accession>A0A0F5PRP9</accession>
<evidence type="ECO:0000313" key="11">
    <source>
        <dbReference type="Proteomes" id="UP000182258"/>
    </source>
</evidence>
<keyword evidence="3" id="KW-0472">Membrane</keyword>